<dbReference type="CDD" id="cd00054">
    <property type="entry name" value="EGF_CA"/>
    <property type="match status" value="1"/>
</dbReference>
<dbReference type="PANTHER" id="PTHR15036">
    <property type="entry name" value="PIKACHURIN-LIKE PROTEIN"/>
    <property type="match status" value="1"/>
</dbReference>
<keyword evidence="2" id="KW-0245">EGF-like domain</keyword>
<dbReference type="InterPro" id="IPR000742">
    <property type="entry name" value="EGF"/>
</dbReference>
<evidence type="ECO:0000259" key="4">
    <source>
        <dbReference type="PROSITE" id="PS50026"/>
    </source>
</evidence>
<feature type="domain" description="EGF-like" evidence="4">
    <location>
        <begin position="183"/>
        <end position="220"/>
    </location>
</feature>
<dbReference type="PANTHER" id="PTHR15036:SF85">
    <property type="entry name" value="SP2353, ISOFORM A"/>
    <property type="match status" value="1"/>
</dbReference>
<accession>A0A183DWB5</accession>
<reference evidence="7" key="1">
    <citation type="submission" date="2016-06" db="UniProtKB">
        <authorList>
            <consortium name="WormBaseParasite"/>
        </authorList>
    </citation>
    <scope>IDENTIFICATION</scope>
</reference>
<comment type="caution">
    <text evidence="2">Lacks conserved residue(s) required for the propagation of feature annotation.</text>
</comment>
<evidence type="ECO:0000313" key="6">
    <source>
        <dbReference type="Proteomes" id="UP000271098"/>
    </source>
</evidence>
<dbReference type="PROSITE" id="PS50025">
    <property type="entry name" value="LAM_G_DOMAIN"/>
    <property type="match status" value="1"/>
</dbReference>
<dbReference type="InterPro" id="IPR013320">
    <property type="entry name" value="ConA-like_dom_sf"/>
</dbReference>
<keyword evidence="6" id="KW-1185">Reference proteome</keyword>
<dbReference type="InterPro" id="IPR001791">
    <property type="entry name" value="Laminin_G"/>
</dbReference>
<dbReference type="SUPFAM" id="SSF49899">
    <property type="entry name" value="Concanavalin A-like lectins/glucanases"/>
    <property type="match status" value="2"/>
</dbReference>
<keyword evidence="1" id="KW-1015">Disulfide bond</keyword>
<evidence type="ECO:0000313" key="5">
    <source>
        <dbReference type="EMBL" id="VDN21470.1"/>
    </source>
</evidence>
<dbReference type="InterPro" id="IPR050372">
    <property type="entry name" value="Neurexin-related_CASP"/>
</dbReference>
<feature type="domain" description="Laminin G" evidence="3">
    <location>
        <begin position="1"/>
        <end position="179"/>
    </location>
</feature>
<evidence type="ECO:0000259" key="3">
    <source>
        <dbReference type="PROSITE" id="PS50025"/>
    </source>
</evidence>
<organism evidence="7">
    <name type="scientific">Gongylonema pulchrum</name>
    <dbReference type="NCBI Taxonomy" id="637853"/>
    <lineage>
        <taxon>Eukaryota</taxon>
        <taxon>Metazoa</taxon>
        <taxon>Ecdysozoa</taxon>
        <taxon>Nematoda</taxon>
        <taxon>Chromadorea</taxon>
        <taxon>Rhabditida</taxon>
        <taxon>Spirurina</taxon>
        <taxon>Spiruromorpha</taxon>
        <taxon>Spiruroidea</taxon>
        <taxon>Gongylonematidae</taxon>
        <taxon>Gongylonema</taxon>
    </lineage>
</organism>
<dbReference type="WBParaSite" id="GPUH_0001302001-mRNA-1">
    <property type="protein sequence ID" value="GPUH_0001302001-mRNA-1"/>
    <property type="gene ID" value="GPUH_0001302001"/>
</dbReference>
<proteinExistence type="predicted"/>
<dbReference type="Pfam" id="PF02210">
    <property type="entry name" value="Laminin_G_2"/>
    <property type="match status" value="1"/>
</dbReference>
<dbReference type="CDD" id="cd00110">
    <property type="entry name" value="LamG"/>
    <property type="match status" value="1"/>
</dbReference>
<protein>
    <submittedName>
        <fullName evidence="7">LAM_G_DOMAIN domain-containing protein</fullName>
    </submittedName>
</protein>
<gene>
    <name evidence="5" type="ORF">GPUH_LOCUS13006</name>
</gene>
<dbReference type="PROSITE" id="PS50026">
    <property type="entry name" value="EGF_3"/>
    <property type="match status" value="1"/>
</dbReference>
<dbReference type="GO" id="GO:0016020">
    <property type="term" value="C:membrane"/>
    <property type="evidence" value="ECO:0007669"/>
    <property type="project" value="UniProtKB-SubCell"/>
</dbReference>
<dbReference type="OrthoDB" id="6275838at2759"/>
<name>A0A183DWB5_9BILA</name>
<dbReference type="EMBL" id="UYRT01079831">
    <property type="protein sequence ID" value="VDN21470.1"/>
    <property type="molecule type" value="Genomic_DNA"/>
</dbReference>
<reference evidence="5 6" key="2">
    <citation type="submission" date="2018-11" db="EMBL/GenBank/DDBJ databases">
        <authorList>
            <consortium name="Pathogen Informatics"/>
        </authorList>
    </citation>
    <scope>NUCLEOTIDE SEQUENCE [LARGE SCALE GENOMIC DNA]</scope>
</reference>
<evidence type="ECO:0000256" key="1">
    <source>
        <dbReference type="ARBA" id="ARBA00023157"/>
    </source>
</evidence>
<evidence type="ECO:0000313" key="7">
    <source>
        <dbReference type="WBParaSite" id="GPUH_0001302001-mRNA-1"/>
    </source>
</evidence>
<dbReference type="Gene3D" id="2.60.120.200">
    <property type="match status" value="2"/>
</dbReference>
<dbReference type="AlphaFoldDB" id="A0A183DWB5"/>
<sequence length="368" mass="42205">MHTFENQLSLDFRTKQDNALLLYADDGGVQGNFYSLTIANGRLQLDFRLGDESNDLSSERPVITMRLNDIVVSDYRWHRLTLFQAWENVKLQLDDAVLFKILNQHSFVFGNLKTSSDIFIGGVPKDIHLLGVMSSPLKRHTRTFAGGVKNLLYRMYPQGVTSPQLIESVGMRQSDEDYCKPTNIAGTEDHFCRNSGICYSTNEGPKCDCSFTDFQGRRCEQRSLFSFSNMYCLLNWLEIKNYIHITLDDGAIIATSKFDGTEKRLIRMFSEYPAGRYDDDRWHTVTVVRTMTLNYIHITLDDGAIIATSKFDGTEKRLIRMFSEYPAGRYDDDRWHTVTVVRTMTLVSLFAACCTKGEKFSSETKKTF</sequence>
<evidence type="ECO:0000256" key="2">
    <source>
        <dbReference type="PROSITE-ProRule" id="PRU00076"/>
    </source>
</evidence>
<dbReference type="Gene3D" id="2.10.25.10">
    <property type="entry name" value="Laminin"/>
    <property type="match status" value="1"/>
</dbReference>
<dbReference type="SMART" id="SM00282">
    <property type="entry name" value="LamG"/>
    <property type="match status" value="1"/>
</dbReference>
<dbReference type="Proteomes" id="UP000271098">
    <property type="component" value="Unassembled WGS sequence"/>
</dbReference>